<accession>A0A8J7K1V5</accession>
<evidence type="ECO:0000256" key="2">
    <source>
        <dbReference type="ARBA" id="ARBA00023136"/>
    </source>
</evidence>
<feature type="signal peptide" evidence="3">
    <location>
        <begin position="1"/>
        <end position="21"/>
    </location>
</feature>
<evidence type="ECO:0000256" key="1">
    <source>
        <dbReference type="ARBA" id="ARBA00004370"/>
    </source>
</evidence>
<evidence type="ECO:0000313" key="5">
    <source>
        <dbReference type="EMBL" id="MBE9609142.1"/>
    </source>
</evidence>
<dbReference type="PANTHER" id="PTHR35603">
    <property type="match status" value="1"/>
</dbReference>
<keyword evidence="2" id="KW-0472">Membrane</keyword>
<dbReference type="PANTHER" id="PTHR35603:SF2">
    <property type="entry name" value="OUTER MEMBRANE LIPOPROTEIN"/>
    <property type="match status" value="1"/>
</dbReference>
<keyword evidence="6" id="KW-1185">Reference proteome</keyword>
<evidence type="ECO:0000259" key="4">
    <source>
        <dbReference type="Pfam" id="PF05433"/>
    </source>
</evidence>
<name>A0A8J7K1V5_9NEIS</name>
<comment type="subcellular location">
    <subcellularLocation>
        <location evidence="1">Membrane</location>
    </subcellularLocation>
</comment>
<evidence type="ECO:0000256" key="3">
    <source>
        <dbReference type="SAM" id="SignalP"/>
    </source>
</evidence>
<dbReference type="EMBL" id="JADFUA010000003">
    <property type="protein sequence ID" value="MBE9609142.1"/>
    <property type="molecule type" value="Genomic_DNA"/>
</dbReference>
<feature type="domain" description="Glycine zipper 2TM" evidence="4">
    <location>
        <begin position="159"/>
        <end position="200"/>
    </location>
</feature>
<reference evidence="5 6" key="1">
    <citation type="submission" date="2020-10" db="EMBL/GenBank/DDBJ databases">
        <title>The genome sequence of Chitinilyticum litopenaei 4Y14.</title>
        <authorList>
            <person name="Liu Y."/>
        </authorList>
    </citation>
    <scope>NUCLEOTIDE SEQUENCE [LARGE SCALE GENOMIC DNA]</scope>
    <source>
        <strain evidence="5 6">4Y14</strain>
    </source>
</reference>
<organism evidence="5 6">
    <name type="scientific">Chitinilyticum piscinae</name>
    <dbReference type="NCBI Taxonomy" id="2866724"/>
    <lineage>
        <taxon>Bacteria</taxon>
        <taxon>Pseudomonadati</taxon>
        <taxon>Pseudomonadota</taxon>
        <taxon>Betaproteobacteria</taxon>
        <taxon>Neisseriales</taxon>
        <taxon>Chitinibacteraceae</taxon>
        <taxon>Chitinilyticum</taxon>
    </lineage>
</organism>
<dbReference type="InterPro" id="IPR008816">
    <property type="entry name" value="Gly_zipper_2TM_dom"/>
</dbReference>
<protein>
    <submittedName>
        <fullName evidence="5">Glycine zipper 2TM domain-containing protein</fullName>
    </submittedName>
</protein>
<dbReference type="Pfam" id="PF05433">
    <property type="entry name" value="Rick_17kDa_Anti"/>
    <property type="match status" value="1"/>
</dbReference>
<dbReference type="RefSeq" id="WP_194115658.1">
    <property type="nucleotide sequence ID" value="NZ_JADFUA010000003.1"/>
</dbReference>
<sequence>MKIHAPALLAAALLLSASASALDLKAEKQKIEESYKVDQSVCMEFDKSERPGCLADAKASRQSAYQSLWDHRDPNAALPGYSGDTAAQKKQIEADYQAMLSICKELNKSTQPACQKEASTRKKAALKSSMTAKPVERCDACGVVERIAEVDKPGEGSWIGKIGGAAAGAALGSQVGKGKGRTVAMVVGALGGAYAGNEVEARMGSQKLWQVTVRMNDGTEQNITFDSPNHGFHIGDKVKLENSQLLKR</sequence>
<dbReference type="InterPro" id="IPR051407">
    <property type="entry name" value="Bact_OM_lipoprot/Surf_antigen"/>
</dbReference>
<dbReference type="AlphaFoldDB" id="A0A8J7K1V5"/>
<keyword evidence="3" id="KW-0732">Signal</keyword>
<comment type="caution">
    <text evidence="5">The sequence shown here is derived from an EMBL/GenBank/DDBJ whole genome shotgun (WGS) entry which is preliminary data.</text>
</comment>
<dbReference type="Proteomes" id="UP000604481">
    <property type="component" value="Unassembled WGS sequence"/>
</dbReference>
<feature type="chain" id="PRO_5035290843" evidence="3">
    <location>
        <begin position="22"/>
        <end position="248"/>
    </location>
</feature>
<evidence type="ECO:0000313" key="6">
    <source>
        <dbReference type="Proteomes" id="UP000604481"/>
    </source>
</evidence>
<proteinExistence type="predicted"/>
<dbReference type="GO" id="GO:0019867">
    <property type="term" value="C:outer membrane"/>
    <property type="evidence" value="ECO:0007669"/>
    <property type="project" value="InterPro"/>
</dbReference>
<gene>
    <name evidence="5" type="ORF">INR99_07260</name>
</gene>